<sequence>MRKSIRKLIKGKQVFGEGASRIVYDLGNGYVLKVAKSKKAIKYNKREIRIYKSVPSTIKKHLAEIIHYGRSWLIMKKYDRKFPKSRQYVSKLNTLKSKFRKNGITPFDITRDNLRLNTSGKIKVIDYGNFKLHNRRRG</sequence>
<dbReference type="EMBL" id="JAQAGZ010000033">
    <property type="protein sequence ID" value="MCZ8517198.1"/>
    <property type="molecule type" value="Genomic_DNA"/>
</dbReference>
<organism evidence="1 2">
    <name type="scientific">Paenibacillus gyeongsangnamensis</name>
    <dbReference type="NCBI Taxonomy" id="3388067"/>
    <lineage>
        <taxon>Bacteria</taxon>
        <taxon>Bacillati</taxon>
        <taxon>Bacillota</taxon>
        <taxon>Bacilli</taxon>
        <taxon>Bacillales</taxon>
        <taxon>Paenibacillaceae</taxon>
        <taxon>Paenibacillus</taxon>
    </lineage>
</organism>
<dbReference type="RefSeq" id="WP_269885731.1">
    <property type="nucleotide sequence ID" value="NZ_JAQAGZ010000033.1"/>
</dbReference>
<accession>A0ABT4QJZ0</accession>
<dbReference type="InterPro" id="IPR011009">
    <property type="entry name" value="Kinase-like_dom_sf"/>
</dbReference>
<comment type="caution">
    <text evidence="1">The sequence shown here is derived from an EMBL/GenBank/DDBJ whole genome shotgun (WGS) entry which is preliminary data.</text>
</comment>
<proteinExistence type="predicted"/>
<keyword evidence="2" id="KW-1185">Reference proteome</keyword>
<evidence type="ECO:0000313" key="1">
    <source>
        <dbReference type="EMBL" id="MCZ8517198.1"/>
    </source>
</evidence>
<name>A0ABT4QJZ0_9BACL</name>
<gene>
    <name evidence="1" type="ORF">O9H85_33590</name>
</gene>
<dbReference type="SUPFAM" id="SSF56112">
    <property type="entry name" value="Protein kinase-like (PK-like)"/>
    <property type="match status" value="1"/>
</dbReference>
<evidence type="ECO:0008006" key="3">
    <source>
        <dbReference type="Google" id="ProtNLM"/>
    </source>
</evidence>
<evidence type="ECO:0000313" key="2">
    <source>
        <dbReference type="Proteomes" id="UP001527882"/>
    </source>
</evidence>
<dbReference type="Proteomes" id="UP001527882">
    <property type="component" value="Unassembled WGS sequence"/>
</dbReference>
<protein>
    <recommendedName>
        <fullName evidence="3">Protein kinase domain-containing protein</fullName>
    </recommendedName>
</protein>
<reference evidence="1 2" key="1">
    <citation type="submission" date="2022-12" db="EMBL/GenBank/DDBJ databases">
        <title>Draft genome sequence of Paenibacillus sp. dW9.</title>
        <authorList>
            <person name="Choi E.-W."/>
            <person name="Kim D.-U."/>
        </authorList>
    </citation>
    <scope>NUCLEOTIDE SEQUENCE [LARGE SCALE GENOMIC DNA]</scope>
    <source>
        <strain evidence="2">dW9</strain>
    </source>
</reference>